<evidence type="ECO:0000256" key="2">
    <source>
        <dbReference type="SAM" id="SignalP"/>
    </source>
</evidence>
<comment type="caution">
    <text evidence="3">The sequence shown here is derived from an EMBL/GenBank/DDBJ whole genome shotgun (WGS) entry which is preliminary data.</text>
</comment>
<evidence type="ECO:0000313" key="3">
    <source>
        <dbReference type="EMBL" id="TPG29901.1"/>
    </source>
</evidence>
<protein>
    <recommendedName>
        <fullName evidence="5">Lipoprotein LpqJ</fullName>
    </recommendedName>
</protein>
<name>A0A502E047_9MYCO</name>
<dbReference type="RefSeq" id="WP_140697354.1">
    <property type="nucleotide sequence ID" value="NZ_RCZG01000014.1"/>
</dbReference>
<feature type="signal peptide" evidence="2">
    <location>
        <begin position="1"/>
        <end position="25"/>
    </location>
</feature>
<evidence type="ECO:0000313" key="4">
    <source>
        <dbReference type="Proteomes" id="UP000320095"/>
    </source>
</evidence>
<sequence length="184" mass="19009">MNARLMAGSLLAAGVLLAGCQSTIAGVPQPNAQNPTEPTFPTSRPSRTTSTTAPSAIPTPTPSATASAAPTPAEALTPHNGYAFIETKSGQTRCQISANNVGCEAQFTNAPTVNGSPANGVEVTADGQLRWIVGNLGDIPVVTIDYRTYTAEGWTILASEDGTRFTNDATGHGMFVAVQRVDSF</sequence>
<keyword evidence="2" id="KW-0732">Signal</keyword>
<dbReference type="OrthoDB" id="4773342at2"/>
<dbReference type="PROSITE" id="PS51257">
    <property type="entry name" value="PROKAR_LIPOPROTEIN"/>
    <property type="match status" value="1"/>
</dbReference>
<accession>A0A502E047</accession>
<keyword evidence="4" id="KW-1185">Reference proteome</keyword>
<dbReference type="Proteomes" id="UP000320095">
    <property type="component" value="Unassembled WGS sequence"/>
</dbReference>
<proteinExistence type="predicted"/>
<feature type="region of interest" description="Disordered" evidence="1">
    <location>
        <begin position="27"/>
        <end position="73"/>
    </location>
</feature>
<organism evidence="3 4">
    <name type="scientific">Mycolicibacterium hodleri</name>
    <dbReference type="NCBI Taxonomy" id="49897"/>
    <lineage>
        <taxon>Bacteria</taxon>
        <taxon>Bacillati</taxon>
        <taxon>Actinomycetota</taxon>
        <taxon>Actinomycetes</taxon>
        <taxon>Mycobacteriales</taxon>
        <taxon>Mycobacteriaceae</taxon>
        <taxon>Mycolicibacterium</taxon>
    </lineage>
</organism>
<reference evidence="3 4" key="1">
    <citation type="journal article" date="2019" name="Environ. Microbiol.">
        <title>Species interactions and distinct microbial communities in high Arctic permafrost affected cryosols are associated with the CH4 and CO2 gas fluxes.</title>
        <authorList>
            <person name="Altshuler I."/>
            <person name="Hamel J."/>
            <person name="Turney S."/>
            <person name="Magnuson E."/>
            <person name="Levesque R."/>
            <person name="Greer C."/>
            <person name="Whyte L.G."/>
        </authorList>
    </citation>
    <scope>NUCLEOTIDE SEQUENCE [LARGE SCALE GENOMIC DNA]</scope>
    <source>
        <strain evidence="3 4">S5.20</strain>
    </source>
</reference>
<evidence type="ECO:0008006" key="5">
    <source>
        <dbReference type="Google" id="ProtNLM"/>
    </source>
</evidence>
<feature type="chain" id="PRO_5039379033" description="Lipoprotein LpqJ" evidence="2">
    <location>
        <begin position="26"/>
        <end position="184"/>
    </location>
</feature>
<dbReference type="EMBL" id="RCZG01000014">
    <property type="protein sequence ID" value="TPG29901.1"/>
    <property type="molecule type" value="Genomic_DNA"/>
</dbReference>
<dbReference type="AlphaFoldDB" id="A0A502E047"/>
<gene>
    <name evidence="3" type="ORF">EAH80_25195</name>
</gene>
<feature type="compositionally biased region" description="Low complexity" evidence="1">
    <location>
        <begin position="35"/>
        <end position="73"/>
    </location>
</feature>
<evidence type="ECO:0000256" key="1">
    <source>
        <dbReference type="SAM" id="MobiDB-lite"/>
    </source>
</evidence>